<dbReference type="AlphaFoldDB" id="A0A9D4HFQ7"/>
<keyword evidence="2" id="KW-1185">Reference proteome</keyword>
<reference evidence="1" key="1">
    <citation type="journal article" date="2019" name="bioRxiv">
        <title>The Genome of the Zebra Mussel, Dreissena polymorpha: A Resource for Invasive Species Research.</title>
        <authorList>
            <person name="McCartney M.A."/>
            <person name="Auch B."/>
            <person name="Kono T."/>
            <person name="Mallez S."/>
            <person name="Zhang Y."/>
            <person name="Obille A."/>
            <person name="Becker A."/>
            <person name="Abrahante J.E."/>
            <person name="Garbe J."/>
            <person name="Badalamenti J.P."/>
            <person name="Herman A."/>
            <person name="Mangelson H."/>
            <person name="Liachko I."/>
            <person name="Sullivan S."/>
            <person name="Sone E.D."/>
            <person name="Koren S."/>
            <person name="Silverstein K.A.T."/>
            <person name="Beckman K.B."/>
            <person name="Gohl D.M."/>
        </authorList>
    </citation>
    <scope>NUCLEOTIDE SEQUENCE</scope>
    <source>
        <strain evidence="1">Duluth1</strain>
        <tissue evidence="1">Whole animal</tissue>
    </source>
</reference>
<accession>A0A9D4HFQ7</accession>
<gene>
    <name evidence="1" type="ORF">DPMN_058670</name>
</gene>
<evidence type="ECO:0000313" key="1">
    <source>
        <dbReference type="EMBL" id="KAH3715954.1"/>
    </source>
</evidence>
<sequence>MVADDVLERFGIETGKVYRTVIFRCVTVSLVVDWLYVGTPPIFRNFSGVDGLLGDSGDSWGKFRSTGLANSVRNLIKTTSFVYIQVLKQFVYLFLTKH</sequence>
<comment type="caution">
    <text evidence="1">The sequence shown here is derived from an EMBL/GenBank/DDBJ whole genome shotgun (WGS) entry which is preliminary data.</text>
</comment>
<proteinExistence type="predicted"/>
<dbReference type="Proteomes" id="UP000828390">
    <property type="component" value="Unassembled WGS sequence"/>
</dbReference>
<evidence type="ECO:0000313" key="2">
    <source>
        <dbReference type="Proteomes" id="UP000828390"/>
    </source>
</evidence>
<dbReference type="EMBL" id="JAIWYP010000013">
    <property type="protein sequence ID" value="KAH3715954.1"/>
    <property type="molecule type" value="Genomic_DNA"/>
</dbReference>
<organism evidence="1 2">
    <name type="scientific">Dreissena polymorpha</name>
    <name type="common">Zebra mussel</name>
    <name type="synonym">Mytilus polymorpha</name>
    <dbReference type="NCBI Taxonomy" id="45954"/>
    <lineage>
        <taxon>Eukaryota</taxon>
        <taxon>Metazoa</taxon>
        <taxon>Spiralia</taxon>
        <taxon>Lophotrochozoa</taxon>
        <taxon>Mollusca</taxon>
        <taxon>Bivalvia</taxon>
        <taxon>Autobranchia</taxon>
        <taxon>Heteroconchia</taxon>
        <taxon>Euheterodonta</taxon>
        <taxon>Imparidentia</taxon>
        <taxon>Neoheterodontei</taxon>
        <taxon>Myida</taxon>
        <taxon>Dreissenoidea</taxon>
        <taxon>Dreissenidae</taxon>
        <taxon>Dreissena</taxon>
    </lineage>
</organism>
<name>A0A9D4HFQ7_DREPO</name>
<protein>
    <submittedName>
        <fullName evidence="1">Uncharacterized protein</fullName>
    </submittedName>
</protein>
<reference evidence="1" key="2">
    <citation type="submission" date="2020-11" db="EMBL/GenBank/DDBJ databases">
        <authorList>
            <person name="McCartney M.A."/>
            <person name="Auch B."/>
            <person name="Kono T."/>
            <person name="Mallez S."/>
            <person name="Becker A."/>
            <person name="Gohl D.M."/>
            <person name="Silverstein K.A.T."/>
            <person name="Koren S."/>
            <person name="Bechman K.B."/>
            <person name="Herman A."/>
            <person name="Abrahante J.E."/>
            <person name="Garbe J."/>
        </authorList>
    </citation>
    <scope>NUCLEOTIDE SEQUENCE</scope>
    <source>
        <strain evidence="1">Duluth1</strain>
        <tissue evidence="1">Whole animal</tissue>
    </source>
</reference>